<evidence type="ECO:0000256" key="1">
    <source>
        <dbReference type="SAM" id="MobiDB-lite"/>
    </source>
</evidence>
<dbReference type="InterPro" id="IPR036705">
    <property type="entry name" value="Ribosyl_crysJ1_sf"/>
</dbReference>
<proteinExistence type="predicted"/>
<name>A0ABX4N0V6_9MICC</name>
<protein>
    <recommendedName>
        <fullName evidence="4">ADP-ribosylglycohydrolase</fullName>
    </recommendedName>
</protein>
<dbReference type="SUPFAM" id="SSF101478">
    <property type="entry name" value="ADP-ribosylglycohydrolase"/>
    <property type="match status" value="1"/>
</dbReference>
<evidence type="ECO:0000313" key="3">
    <source>
        <dbReference type="Proteomes" id="UP000229263"/>
    </source>
</evidence>
<reference evidence="2 3" key="1">
    <citation type="submission" date="2017-11" db="EMBL/GenBank/DDBJ databases">
        <title>Sequencing the genomes of 1000 actinobacteria strains.</title>
        <authorList>
            <person name="Klenk H.-P."/>
        </authorList>
    </citation>
    <scope>NUCLEOTIDE SEQUENCE [LARGE SCALE GENOMIC DNA]</scope>
    <source>
        <strain evidence="2 3">DSM 12798</strain>
    </source>
</reference>
<dbReference type="Proteomes" id="UP000229263">
    <property type="component" value="Unassembled WGS sequence"/>
</dbReference>
<evidence type="ECO:0008006" key="4">
    <source>
        <dbReference type="Google" id="ProtNLM"/>
    </source>
</evidence>
<dbReference type="Gene3D" id="1.10.4080.10">
    <property type="entry name" value="ADP-ribosylation/Crystallin J1"/>
    <property type="match status" value="1"/>
</dbReference>
<keyword evidence="3" id="KW-1185">Reference proteome</keyword>
<accession>A0ABX4N0V6</accession>
<evidence type="ECO:0000313" key="2">
    <source>
        <dbReference type="EMBL" id="PJJ43527.1"/>
    </source>
</evidence>
<dbReference type="EMBL" id="PGEY01000001">
    <property type="protein sequence ID" value="PJJ43527.1"/>
    <property type="molecule type" value="Genomic_DNA"/>
</dbReference>
<comment type="caution">
    <text evidence="2">The sequence shown here is derived from an EMBL/GenBank/DDBJ whole genome shotgun (WGS) entry which is preliminary data.</text>
</comment>
<feature type="region of interest" description="Disordered" evidence="1">
    <location>
        <begin position="119"/>
        <end position="144"/>
    </location>
</feature>
<sequence>MGVVNETGEIALLPENYSDKVFAILLGLADGATHARDDIDPGATEILPLYLADGLLEALEWAHDGVASDEAACMWLAALRGYRKITGSFPGRTPEPLGRWIDKEFSNVEIFEKIHAGDPQNLAGLDSPDMGQPGRPTGAGTDSTGVLPRAAVTALLARVPLGTTETLARSAAFLTHDAQAAKTAVAAAKIIRSAMERSEASAGEWAALLDGLEGPSADALREVATKIGENISLSGQEAYDAYFGEQAAEAESASDVEAAPAAAADEAAVRDPEVDAYAVALLAAVYGTEAVGERPASALDDIISELHDRWMALLV</sequence>
<gene>
    <name evidence="2" type="ORF">ATK23_0716</name>
</gene>
<organism evidence="2 3">
    <name type="scientific">Glutamicibacter mysorens</name>
    <dbReference type="NCBI Taxonomy" id="257984"/>
    <lineage>
        <taxon>Bacteria</taxon>
        <taxon>Bacillati</taxon>
        <taxon>Actinomycetota</taxon>
        <taxon>Actinomycetes</taxon>
        <taxon>Micrococcales</taxon>
        <taxon>Micrococcaceae</taxon>
        <taxon>Glutamicibacter</taxon>
    </lineage>
</organism>